<evidence type="ECO:0000313" key="2">
    <source>
        <dbReference type="Proteomes" id="UP000285569"/>
    </source>
</evidence>
<protein>
    <recommendedName>
        <fullName evidence="3">Tetratricopeptide repeat protein</fullName>
    </recommendedName>
</protein>
<reference evidence="2" key="1">
    <citation type="submission" date="2018-05" db="EMBL/GenBank/DDBJ databases">
        <title>Leptospira yasudae sp. nov. and Leptospira stimsonii sp. nov., two pathogenic species of the genus Leptospira isolated from environmental sources.</title>
        <authorList>
            <person name="Casanovas-Massana A."/>
            <person name="Hamond C."/>
            <person name="Santos L.A."/>
            <person name="Hacker K.P."/>
            <person name="Balassiano I."/>
            <person name="Medeiros M.A."/>
            <person name="Reis M.G."/>
            <person name="Ko A.I."/>
            <person name="Wunder E.A."/>
        </authorList>
    </citation>
    <scope>NUCLEOTIDE SEQUENCE [LARGE SCALE GENOMIC DNA]</scope>
    <source>
        <strain evidence="2">B21</strain>
    </source>
</reference>
<accession>A0ABX9M0E5</accession>
<gene>
    <name evidence="1" type="ORF">DLM77_15195</name>
</gene>
<evidence type="ECO:0008006" key="3">
    <source>
        <dbReference type="Google" id="ProtNLM"/>
    </source>
</evidence>
<name>A0ABX9M0E5_9LEPT</name>
<dbReference type="SUPFAM" id="SSF48452">
    <property type="entry name" value="TPR-like"/>
    <property type="match status" value="1"/>
</dbReference>
<proteinExistence type="predicted"/>
<keyword evidence="2" id="KW-1185">Reference proteome</keyword>
<dbReference type="InterPro" id="IPR011990">
    <property type="entry name" value="TPR-like_helical_dom_sf"/>
</dbReference>
<dbReference type="Proteomes" id="UP000285569">
    <property type="component" value="Unassembled WGS sequence"/>
</dbReference>
<sequence>MVEILEMRTKGMKIVFHALFILFIWNCSQDDKELKDRYTKALKEYESKQRVEALKDFYLVYKADPDYKETRILLGKLHYYDYKFAEAKRFFQEAYEKNSENYHALLWVIKVQFALKEKPETILENLQKYLALDPSNIEALYIKGKILENTGKIDLAILNFEQITYQAGKIALAHKSLNEIYQKVGLDKKAEYHKERYELLKENKQ</sequence>
<reference evidence="1 2" key="2">
    <citation type="journal article" date="2020" name="Int. J. Syst. Evol. Microbiol.">
        <title>Leptospira yasudae sp. nov. and Leptospira stimsonii sp. nov., two new species of the pathogenic group isolated from environmental sources.</title>
        <authorList>
            <person name="Casanovas-Massana A."/>
            <person name="Hamond C."/>
            <person name="Santos L.A."/>
            <person name="de Oliveira D."/>
            <person name="Hacker K.P."/>
            <person name="Balassiano I."/>
            <person name="Costa F."/>
            <person name="Medeiros M.A."/>
            <person name="Reis M.G."/>
            <person name="Ko A.I."/>
            <person name="Wunder E.A."/>
        </authorList>
    </citation>
    <scope>NUCLEOTIDE SEQUENCE [LARGE SCALE GENOMIC DNA]</scope>
    <source>
        <strain evidence="1 2">B21</strain>
    </source>
</reference>
<dbReference type="Gene3D" id="1.25.40.10">
    <property type="entry name" value="Tetratricopeptide repeat domain"/>
    <property type="match status" value="2"/>
</dbReference>
<evidence type="ECO:0000313" key="1">
    <source>
        <dbReference type="EMBL" id="RHX78455.1"/>
    </source>
</evidence>
<dbReference type="EMBL" id="QHCR01000007">
    <property type="protein sequence ID" value="RHX78455.1"/>
    <property type="molecule type" value="Genomic_DNA"/>
</dbReference>
<comment type="caution">
    <text evidence="1">The sequence shown here is derived from an EMBL/GenBank/DDBJ whole genome shotgun (WGS) entry which is preliminary data.</text>
</comment>
<organism evidence="1 2">
    <name type="scientific">Leptospira yasudae</name>
    <dbReference type="NCBI Taxonomy" id="2202201"/>
    <lineage>
        <taxon>Bacteria</taxon>
        <taxon>Pseudomonadati</taxon>
        <taxon>Spirochaetota</taxon>
        <taxon>Spirochaetia</taxon>
        <taxon>Leptospirales</taxon>
        <taxon>Leptospiraceae</taxon>
        <taxon>Leptospira</taxon>
    </lineage>
</organism>